<accession>A0A261F9N2</accession>
<dbReference type="SUPFAM" id="SSF144083">
    <property type="entry name" value="Magnesium transport protein CorA, transmembrane region"/>
    <property type="match status" value="1"/>
</dbReference>
<dbReference type="SUPFAM" id="SSF143865">
    <property type="entry name" value="CorA soluble domain-like"/>
    <property type="match status" value="1"/>
</dbReference>
<dbReference type="CDD" id="cd12827">
    <property type="entry name" value="EcCorA_ZntB-like_u2"/>
    <property type="match status" value="1"/>
</dbReference>
<dbReference type="Gene3D" id="1.20.58.340">
    <property type="entry name" value="Magnesium transport protein CorA, transmembrane region"/>
    <property type="match status" value="2"/>
</dbReference>
<evidence type="ECO:0000256" key="6">
    <source>
        <dbReference type="SAM" id="Phobius"/>
    </source>
</evidence>
<dbReference type="EMBL" id="MWWU01000002">
    <property type="protein sequence ID" value="OZG55851.1"/>
    <property type="molecule type" value="Genomic_DNA"/>
</dbReference>
<dbReference type="InterPro" id="IPR002523">
    <property type="entry name" value="MgTranspt_CorA/ZnTranspt_ZntB"/>
</dbReference>
<dbReference type="RefSeq" id="WP_094689459.1">
    <property type="nucleotide sequence ID" value="NZ_JACBYZ010000001.1"/>
</dbReference>
<keyword evidence="8" id="KW-1185">Reference proteome</keyword>
<evidence type="ECO:0000256" key="4">
    <source>
        <dbReference type="ARBA" id="ARBA00022989"/>
    </source>
</evidence>
<reference evidence="7 8" key="1">
    <citation type="journal article" date="2017" name="BMC Genomics">
        <title>Comparative genomic and phylogenomic analyses of the Bifidobacteriaceae family.</title>
        <authorList>
            <person name="Lugli G.A."/>
            <person name="Milani C."/>
            <person name="Turroni F."/>
            <person name="Duranti S."/>
            <person name="Mancabelli L."/>
            <person name="Mangifesta M."/>
            <person name="Ferrario C."/>
            <person name="Modesto M."/>
            <person name="Mattarelli P."/>
            <person name="Jiri K."/>
            <person name="van Sinderen D."/>
            <person name="Ventura M."/>
        </authorList>
    </citation>
    <scope>NUCLEOTIDE SEQUENCE [LARGE SCALE GENOMIC DNA]</scope>
    <source>
        <strain evidence="7 8">LMG 21773</strain>
    </source>
</reference>
<evidence type="ECO:0000256" key="2">
    <source>
        <dbReference type="ARBA" id="ARBA00009765"/>
    </source>
</evidence>
<name>A0A261F9N2_9BIFI</name>
<evidence type="ECO:0000313" key="8">
    <source>
        <dbReference type="Proteomes" id="UP000228976"/>
    </source>
</evidence>
<keyword evidence="3 6" id="KW-0812">Transmembrane</keyword>
<evidence type="ECO:0000256" key="1">
    <source>
        <dbReference type="ARBA" id="ARBA00004141"/>
    </source>
</evidence>
<organism evidence="7 8">
    <name type="scientific">Aeriscardovia aeriphila</name>
    <dbReference type="NCBI Taxonomy" id="218139"/>
    <lineage>
        <taxon>Bacteria</taxon>
        <taxon>Bacillati</taxon>
        <taxon>Actinomycetota</taxon>
        <taxon>Actinomycetes</taxon>
        <taxon>Bifidobacteriales</taxon>
        <taxon>Bifidobacteriaceae</taxon>
        <taxon>Aeriscardovia</taxon>
    </lineage>
</organism>
<dbReference type="Proteomes" id="UP000228976">
    <property type="component" value="Unassembled WGS sequence"/>
</dbReference>
<dbReference type="PANTHER" id="PTHR47891">
    <property type="entry name" value="TRANSPORTER-RELATED"/>
    <property type="match status" value="1"/>
</dbReference>
<dbReference type="GO" id="GO:0046873">
    <property type="term" value="F:metal ion transmembrane transporter activity"/>
    <property type="evidence" value="ECO:0007669"/>
    <property type="project" value="InterPro"/>
</dbReference>
<dbReference type="InterPro" id="IPR045863">
    <property type="entry name" value="CorA_TM1_TM2"/>
</dbReference>
<protein>
    <submittedName>
        <fullName evidence="7">Magnesium transporter</fullName>
    </submittedName>
</protein>
<dbReference type="Pfam" id="PF01544">
    <property type="entry name" value="CorA"/>
    <property type="match status" value="1"/>
</dbReference>
<comment type="subcellular location">
    <subcellularLocation>
        <location evidence="1">Membrane</location>
        <topology evidence="1">Multi-pass membrane protein</topology>
    </subcellularLocation>
</comment>
<sequence>MLKTFISQEDDIRQIKQFEKGSWIALSNPADSELAEVAERYDIDLADMRAPLDEEERSRVDVEKGYTMIIVDIPTVENRGGRDWYDTIPLSIIVTNDVIITVCSEDTPLLHPFMEGRIRNFYTYMRSRFILQILYRNSQMYLRYLRIVDAESDKLELHLQNSLQNREILILMELSKTLVYFATSLRSNEVVLEKLTKLPRIKQYPDDEDLLSDVIIENKQAIEMASIYSGVLQGMMDAFGSIVSNNLNNVMKIFSILSIVLNIPTIIFSAYGMNLNLKGMPLSHTVWGFAIVWLIALVLSVVAWIYFRKARLFR</sequence>
<dbReference type="Gene3D" id="3.30.460.20">
    <property type="entry name" value="CorA soluble domain-like"/>
    <property type="match status" value="1"/>
</dbReference>
<dbReference type="InterPro" id="IPR045861">
    <property type="entry name" value="CorA_cytoplasmic_dom"/>
</dbReference>
<evidence type="ECO:0000256" key="3">
    <source>
        <dbReference type="ARBA" id="ARBA00022692"/>
    </source>
</evidence>
<keyword evidence="4 6" id="KW-1133">Transmembrane helix</keyword>
<comment type="similarity">
    <text evidence="2">Belongs to the CorA metal ion transporter (MIT) (TC 1.A.35) family.</text>
</comment>
<dbReference type="GO" id="GO:0016020">
    <property type="term" value="C:membrane"/>
    <property type="evidence" value="ECO:0007669"/>
    <property type="project" value="UniProtKB-SubCell"/>
</dbReference>
<gene>
    <name evidence="7" type="ORF">AEAE_0339</name>
</gene>
<evidence type="ECO:0000256" key="5">
    <source>
        <dbReference type="ARBA" id="ARBA00023136"/>
    </source>
</evidence>
<feature type="transmembrane region" description="Helical" evidence="6">
    <location>
        <begin position="285"/>
        <end position="307"/>
    </location>
</feature>
<dbReference type="InterPro" id="IPR047199">
    <property type="entry name" value="CorA-like"/>
</dbReference>
<proteinExistence type="inferred from homology"/>
<comment type="caution">
    <text evidence="7">The sequence shown here is derived from an EMBL/GenBank/DDBJ whole genome shotgun (WGS) entry which is preliminary data.</text>
</comment>
<evidence type="ECO:0000313" key="7">
    <source>
        <dbReference type="EMBL" id="OZG55851.1"/>
    </source>
</evidence>
<dbReference type="AlphaFoldDB" id="A0A261F9N2"/>
<feature type="transmembrane region" description="Helical" evidence="6">
    <location>
        <begin position="253"/>
        <end position="273"/>
    </location>
</feature>
<dbReference type="OrthoDB" id="9803416at2"/>
<keyword evidence="5 6" id="KW-0472">Membrane</keyword>
<dbReference type="PANTHER" id="PTHR47891:SF2">
    <property type="entry name" value="MAGNESIUM AND COBALT TRANSPORTER"/>
    <property type="match status" value="1"/>
</dbReference>